<feature type="compositionally biased region" description="Low complexity" evidence="3">
    <location>
        <begin position="85"/>
        <end position="97"/>
    </location>
</feature>
<keyword evidence="2" id="KW-0677">Repeat</keyword>
<feature type="signal peptide" evidence="4">
    <location>
        <begin position="1"/>
        <end position="17"/>
    </location>
</feature>
<accession>A0A9X3X6H2</accession>
<name>A0A9X3X6H2_9BACT</name>
<keyword evidence="6" id="KW-1185">Reference proteome</keyword>
<dbReference type="Pfam" id="PF24681">
    <property type="entry name" value="Kelch_KLHDC2_KLHL20_DRC7"/>
    <property type="match status" value="1"/>
</dbReference>
<sequence length="391" mass="40950">MLSRTFLLALLPLACLACSDPDSNEPPPIQGGPPKEIVWSALPTDGAPAPRYAHSAVWTGSRMIVWGGDLGGNPAATNTGGSYDPATRTWTSTSTTGAPAARFSHTALWTGSKMIVWGGFGATDLEAAGGIYDPETDTWAPMSTMGQPPPRFAHTAVWTGSKMIVWGGASGANVLNSGGIYDPATDTWTSTNGAGSPPARRYHGAAWNGKQMLVWGGTDAFDWRNDGMMFDPTGTPQGVWIQSTSTSGAPEGRERMTVVATGPSFLVWGGWNGGVNLNTGGQLDAESIEWTPMTINGAPGARADHASVWASNHLVVWGGCQETPCMPDRIEGDGGQYVPSRSGGTWYPITAQASLSPRYGATLVYTKSSVIAWGGRTDPSTRTNTGAEAPL</sequence>
<dbReference type="RefSeq" id="WP_272421115.1">
    <property type="nucleotide sequence ID" value="NZ_JAGTJJ010000026.1"/>
</dbReference>
<proteinExistence type="predicted"/>
<dbReference type="SMART" id="SM00612">
    <property type="entry name" value="Kelch"/>
    <property type="match status" value="3"/>
</dbReference>
<evidence type="ECO:0000313" key="5">
    <source>
        <dbReference type="EMBL" id="MDC3985122.1"/>
    </source>
</evidence>
<dbReference type="SUPFAM" id="SSF117281">
    <property type="entry name" value="Kelch motif"/>
    <property type="match status" value="2"/>
</dbReference>
<feature type="region of interest" description="Disordered" evidence="3">
    <location>
        <begin position="78"/>
        <end position="97"/>
    </location>
</feature>
<comment type="caution">
    <text evidence="5">The sequence shown here is derived from an EMBL/GenBank/DDBJ whole genome shotgun (WGS) entry which is preliminary data.</text>
</comment>
<keyword evidence="1" id="KW-0880">Kelch repeat</keyword>
<evidence type="ECO:0000256" key="3">
    <source>
        <dbReference type="SAM" id="MobiDB-lite"/>
    </source>
</evidence>
<feature type="chain" id="PRO_5040956373" description="Galactose oxidase" evidence="4">
    <location>
        <begin position="18"/>
        <end position="391"/>
    </location>
</feature>
<dbReference type="PANTHER" id="PTHR46093:SF18">
    <property type="entry name" value="FIBRONECTIN TYPE-III DOMAIN-CONTAINING PROTEIN"/>
    <property type="match status" value="1"/>
</dbReference>
<dbReference type="InterPro" id="IPR006652">
    <property type="entry name" value="Kelch_1"/>
</dbReference>
<evidence type="ECO:0000256" key="2">
    <source>
        <dbReference type="ARBA" id="ARBA00022737"/>
    </source>
</evidence>
<dbReference type="EMBL" id="JAGTJJ010000026">
    <property type="protein sequence ID" value="MDC3985122.1"/>
    <property type="molecule type" value="Genomic_DNA"/>
</dbReference>
<evidence type="ECO:0000256" key="4">
    <source>
        <dbReference type="SAM" id="SignalP"/>
    </source>
</evidence>
<gene>
    <name evidence="5" type="ORF">KEG57_31885</name>
</gene>
<dbReference type="AlphaFoldDB" id="A0A9X3X6H2"/>
<evidence type="ECO:0008006" key="7">
    <source>
        <dbReference type="Google" id="ProtNLM"/>
    </source>
</evidence>
<protein>
    <recommendedName>
        <fullName evidence="7">Galactose oxidase</fullName>
    </recommendedName>
</protein>
<evidence type="ECO:0000256" key="1">
    <source>
        <dbReference type="ARBA" id="ARBA00022441"/>
    </source>
</evidence>
<keyword evidence="4" id="KW-0732">Signal</keyword>
<dbReference type="Gene3D" id="2.120.10.80">
    <property type="entry name" value="Kelch-type beta propeller"/>
    <property type="match status" value="2"/>
</dbReference>
<dbReference type="PANTHER" id="PTHR46093">
    <property type="entry name" value="ACYL-COA-BINDING DOMAIN-CONTAINING PROTEIN 5"/>
    <property type="match status" value="1"/>
</dbReference>
<evidence type="ECO:0000313" key="6">
    <source>
        <dbReference type="Proteomes" id="UP001151081"/>
    </source>
</evidence>
<dbReference type="Proteomes" id="UP001151081">
    <property type="component" value="Unassembled WGS sequence"/>
</dbReference>
<reference evidence="5 6" key="1">
    <citation type="submission" date="2021-04" db="EMBL/GenBank/DDBJ databases">
        <title>Genome analysis of Polyangium sp.</title>
        <authorList>
            <person name="Li Y."/>
            <person name="Wang J."/>
        </authorList>
    </citation>
    <scope>NUCLEOTIDE SEQUENCE [LARGE SCALE GENOMIC DNA]</scope>
    <source>
        <strain evidence="5 6">SDU14</strain>
    </source>
</reference>
<organism evidence="5 6">
    <name type="scientific">Polyangium jinanense</name>
    <dbReference type="NCBI Taxonomy" id="2829994"/>
    <lineage>
        <taxon>Bacteria</taxon>
        <taxon>Pseudomonadati</taxon>
        <taxon>Myxococcota</taxon>
        <taxon>Polyangia</taxon>
        <taxon>Polyangiales</taxon>
        <taxon>Polyangiaceae</taxon>
        <taxon>Polyangium</taxon>
    </lineage>
</organism>
<dbReference type="InterPro" id="IPR015915">
    <property type="entry name" value="Kelch-typ_b-propeller"/>
</dbReference>